<dbReference type="Proteomes" id="UP000624041">
    <property type="component" value="Unassembled WGS sequence"/>
</dbReference>
<dbReference type="InterPro" id="IPR027417">
    <property type="entry name" value="P-loop_NTPase"/>
</dbReference>
<dbReference type="InterPro" id="IPR051782">
    <property type="entry name" value="ABC_Transporter_VariousFunc"/>
</dbReference>
<dbReference type="PROSITE" id="PS50893">
    <property type="entry name" value="ABC_TRANSPORTER_2"/>
    <property type="match status" value="1"/>
</dbReference>
<dbReference type="GO" id="GO:0016887">
    <property type="term" value="F:ATP hydrolysis activity"/>
    <property type="evidence" value="ECO:0007669"/>
    <property type="project" value="InterPro"/>
</dbReference>
<gene>
    <name evidence="5" type="ORF">GCM10007971_33290</name>
</gene>
<dbReference type="Gene3D" id="3.40.50.300">
    <property type="entry name" value="P-loop containing nucleotide triphosphate hydrolases"/>
    <property type="match status" value="1"/>
</dbReference>
<dbReference type="InterPro" id="IPR003593">
    <property type="entry name" value="AAA+_ATPase"/>
</dbReference>
<keyword evidence="6" id="KW-1185">Reference proteome</keyword>
<reference evidence="5" key="2">
    <citation type="submission" date="2020-09" db="EMBL/GenBank/DDBJ databases">
        <authorList>
            <person name="Sun Q."/>
            <person name="Ohkuma M."/>
        </authorList>
    </citation>
    <scope>NUCLEOTIDE SEQUENCE</scope>
    <source>
        <strain evidence="5">JCM 17251</strain>
    </source>
</reference>
<accession>A0A917Y337</accession>
<dbReference type="PANTHER" id="PTHR42939:SF1">
    <property type="entry name" value="ABC TRANSPORTER ATP-BINDING PROTEIN ALBC-RELATED"/>
    <property type="match status" value="1"/>
</dbReference>
<dbReference type="SMART" id="SM00382">
    <property type="entry name" value="AAA"/>
    <property type="match status" value="1"/>
</dbReference>
<keyword evidence="1" id="KW-0813">Transport</keyword>
<evidence type="ECO:0000256" key="2">
    <source>
        <dbReference type="ARBA" id="ARBA00022741"/>
    </source>
</evidence>
<dbReference type="CDD" id="cd03230">
    <property type="entry name" value="ABC_DR_subfamily_A"/>
    <property type="match status" value="1"/>
</dbReference>
<protein>
    <submittedName>
        <fullName evidence="5">ABC transporter ATP-binding protein</fullName>
    </submittedName>
</protein>
<evidence type="ECO:0000256" key="3">
    <source>
        <dbReference type="ARBA" id="ARBA00022840"/>
    </source>
</evidence>
<dbReference type="RefSeq" id="WP_188859019.1">
    <property type="nucleotide sequence ID" value="NZ_BMOS01000033.1"/>
</dbReference>
<dbReference type="GO" id="GO:0005524">
    <property type="term" value="F:ATP binding"/>
    <property type="evidence" value="ECO:0007669"/>
    <property type="project" value="UniProtKB-KW"/>
</dbReference>
<name>A0A917Y337_9BACI</name>
<evidence type="ECO:0000256" key="1">
    <source>
        <dbReference type="ARBA" id="ARBA00022448"/>
    </source>
</evidence>
<evidence type="ECO:0000313" key="6">
    <source>
        <dbReference type="Proteomes" id="UP000624041"/>
    </source>
</evidence>
<organism evidence="5 6">
    <name type="scientific">Oceanobacillus indicireducens</name>
    <dbReference type="NCBI Taxonomy" id="1004261"/>
    <lineage>
        <taxon>Bacteria</taxon>
        <taxon>Bacillati</taxon>
        <taxon>Bacillota</taxon>
        <taxon>Bacilli</taxon>
        <taxon>Bacillales</taxon>
        <taxon>Bacillaceae</taxon>
        <taxon>Oceanobacillus</taxon>
    </lineage>
</organism>
<sequence>MLVELKDIDKTYDRKSVLKNISLTIDTQEIIAILGGNGVGKSTLLRIIAGMERPSSGKIIFRNKKMNIGYVPERFPKNIRFTPEEYLNYTAKISGMPESIMNKSIPDLLKRFKLEQFNNQWVMNLSKGNIQKVGIIQAIIKRPDLLILDEPLSGLDSLAQQELLEIIKELKKEGTTILLTYHESNLFHKVIDTTYRVENGVLTKETDIVKEPIKLLEVEYLNESHVEKWDEIISIERKKDKLLLYVQAKDSDKILYRLLQLQGSIIRVVTVEAPEEDNR</sequence>
<comment type="caution">
    <text evidence="5">The sequence shown here is derived from an EMBL/GenBank/DDBJ whole genome shotgun (WGS) entry which is preliminary data.</text>
</comment>
<proteinExistence type="predicted"/>
<dbReference type="AlphaFoldDB" id="A0A917Y337"/>
<dbReference type="SUPFAM" id="SSF52540">
    <property type="entry name" value="P-loop containing nucleoside triphosphate hydrolases"/>
    <property type="match status" value="1"/>
</dbReference>
<dbReference type="InterPro" id="IPR003439">
    <property type="entry name" value="ABC_transporter-like_ATP-bd"/>
</dbReference>
<feature type="domain" description="ABC transporter" evidence="4">
    <location>
        <begin position="3"/>
        <end position="224"/>
    </location>
</feature>
<reference evidence="5" key="1">
    <citation type="journal article" date="2014" name="Int. J. Syst. Evol. Microbiol.">
        <title>Complete genome sequence of Corynebacterium casei LMG S-19264T (=DSM 44701T), isolated from a smear-ripened cheese.</title>
        <authorList>
            <consortium name="US DOE Joint Genome Institute (JGI-PGF)"/>
            <person name="Walter F."/>
            <person name="Albersmeier A."/>
            <person name="Kalinowski J."/>
            <person name="Ruckert C."/>
        </authorList>
    </citation>
    <scope>NUCLEOTIDE SEQUENCE</scope>
    <source>
        <strain evidence="5">JCM 17251</strain>
    </source>
</reference>
<dbReference type="PROSITE" id="PS00211">
    <property type="entry name" value="ABC_TRANSPORTER_1"/>
    <property type="match status" value="1"/>
</dbReference>
<dbReference type="InterPro" id="IPR017871">
    <property type="entry name" value="ABC_transporter-like_CS"/>
</dbReference>
<dbReference type="EMBL" id="BMOS01000033">
    <property type="protein sequence ID" value="GGN64923.1"/>
    <property type="molecule type" value="Genomic_DNA"/>
</dbReference>
<keyword evidence="2" id="KW-0547">Nucleotide-binding</keyword>
<evidence type="ECO:0000259" key="4">
    <source>
        <dbReference type="PROSITE" id="PS50893"/>
    </source>
</evidence>
<keyword evidence="3 5" id="KW-0067">ATP-binding</keyword>
<evidence type="ECO:0000313" key="5">
    <source>
        <dbReference type="EMBL" id="GGN64923.1"/>
    </source>
</evidence>
<dbReference type="PANTHER" id="PTHR42939">
    <property type="entry name" value="ABC TRANSPORTER ATP-BINDING PROTEIN ALBC-RELATED"/>
    <property type="match status" value="1"/>
</dbReference>
<dbReference type="Pfam" id="PF00005">
    <property type="entry name" value="ABC_tran"/>
    <property type="match status" value="1"/>
</dbReference>